<dbReference type="GO" id="GO:0031011">
    <property type="term" value="C:Ino80 complex"/>
    <property type="evidence" value="ECO:0007669"/>
    <property type="project" value="InterPro"/>
</dbReference>
<evidence type="ECO:0000313" key="3">
    <source>
        <dbReference type="EMBL" id="ODV64434.1"/>
    </source>
</evidence>
<dbReference type="OrthoDB" id="2021186at2759"/>
<protein>
    <recommendedName>
        <fullName evidence="2">INO80 complex subunit B-like conserved region domain-containing protein</fullName>
    </recommendedName>
</protein>
<reference evidence="4" key="1">
    <citation type="submission" date="2016-05" db="EMBL/GenBank/DDBJ databases">
        <title>Comparative genomics of biotechnologically important yeasts.</title>
        <authorList>
            <consortium name="DOE Joint Genome Institute"/>
            <person name="Riley R."/>
            <person name="Haridas S."/>
            <person name="Wolfe K.H."/>
            <person name="Lopes M.R."/>
            <person name="Hittinger C.T."/>
            <person name="Goker M."/>
            <person name="Salamov A."/>
            <person name="Wisecaver J."/>
            <person name="Long T.M."/>
            <person name="Aerts A.L."/>
            <person name="Barry K."/>
            <person name="Choi C."/>
            <person name="Clum A."/>
            <person name="Coughlan A.Y."/>
            <person name="Deshpande S."/>
            <person name="Douglass A.P."/>
            <person name="Hanson S.J."/>
            <person name="Klenk H.-P."/>
            <person name="Labutti K."/>
            <person name="Lapidus A."/>
            <person name="Lindquist E."/>
            <person name="Lipzen A."/>
            <person name="Meier-Kolthoff J.P."/>
            <person name="Ohm R.A."/>
            <person name="Otillar R.P."/>
            <person name="Pangilinan J."/>
            <person name="Peng Y."/>
            <person name="Rokas A."/>
            <person name="Rosa C.A."/>
            <person name="Scheuner C."/>
            <person name="Sibirny A.A."/>
            <person name="Slot J.C."/>
            <person name="Stielow J.B."/>
            <person name="Sun H."/>
            <person name="Kurtzman C.P."/>
            <person name="Blackwell M."/>
            <person name="Grigoriev I.V."/>
            <person name="Jeffries T.W."/>
        </authorList>
    </citation>
    <scope>NUCLEOTIDE SEQUENCE [LARGE SCALE GENOMIC DNA]</scope>
    <source>
        <strain evidence="4">DSM 1968</strain>
    </source>
</reference>
<dbReference type="STRING" id="1344418.A0A1D2VS47"/>
<dbReference type="EMBL" id="KV454475">
    <property type="protein sequence ID" value="ODV64434.1"/>
    <property type="molecule type" value="Genomic_DNA"/>
</dbReference>
<dbReference type="PANTHER" id="PTHR21561">
    <property type="entry name" value="INO80 COMPLEX SUBUNIT B"/>
    <property type="match status" value="1"/>
</dbReference>
<accession>A0A1D2VS47</accession>
<dbReference type="GO" id="GO:0006338">
    <property type="term" value="P:chromatin remodeling"/>
    <property type="evidence" value="ECO:0007669"/>
    <property type="project" value="InterPro"/>
</dbReference>
<feature type="region of interest" description="Disordered" evidence="1">
    <location>
        <begin position="1"/>
        <end position="63"/>
    </location>
</feature>
<feature type="region of interest" description="Disordered" evidence="1">
    <location>
        <begin position="82"/>
        <end position="113"/>
    </location>
</feature>
<name>A0A1D2VS47_9ASCO</name>
<proteinExistence type="predicted"/>
<organism evidence="3 4">
    <name type="scientific">Ascoidea rubescens DSM 1968</name>
    <dbReference type="NCBI Taxonomy" id="1344418"/>
    <lineage>
        <taxon>Eukaryota</taxon>
        <taxon>Fungi</taxon>
        <taxon>Dikarya</taxon>
        <taxon>Ascomycota</taxon>
        <taxon>Saccharomycotina</taxon>
        <taxon>Saccharomycetes</taxon>
        <taxon>Ascoideaceae</taxon>
        <taxon>Ascoidea</taxon>
    </lineage>
</organism>
<evidence type="ECO:0000259" key="2">
    <source>
        <dbReference type="SMART" id="SM01406"/>
    </source>
</evidence>
<gene>
    <name evidence="3" type="ORF">ASCRUDRAFT_30441</name>
</gene>
<dbReference type="InterPro" id="IPR006880">
    <property type="entry name" value="INO80B_C"/>
</dbReference>
<dbReference type="InParanoid" id="A0A1D2VS47"/>
<feature type="compositionally biased region" description="Basic and acidic residues" evidence="1">
    <location>
        <begin position="49"/>
        <end position="63"/>
    </location>
</feature>
<dbReference type="AlphaFoldDB" id="A0A1D2VS47"/>
<feature type="compositionally biased region" description="Acidic residues" evidence="1">
    <location>
        <begin position="1"/>
        <end position="29"/>
    </location>
</feature>
<dbReference type="Pfam" id="PF04795">
    <property type="entry name" value="PAPA-1"/>
    <property type="match status" value="1"/>
</dbReference>
<dbReference type="SMART" id="SM01406">
    <property type="entry name" value="PAPA-1"/>
    <property type="match status" value="1"/>
</dbReference>
<dbReference type="GeneID" id="30963824"/>
<dbReference type="RefSeq" id="XP_020050741.1">
    <property type="nucleotide sequence ID" value="XM_020190188.1"/>
</dbReference>
<dbReference type="InterPro" id="IPR029523">
    <property type="entry name" value="INO80B/Ies2"/>
</dbReference>
<dbReference type="Proteomes" id="UP000095038">
    <property type="component" value="Unassembled WGS sequence"/>
</dbReference>
<evidence type="ECO:0000313" key="4">
    <source>
        <dbReference type="Proteomes" id="UP000095038"/>
    </source>
</evidence>
<dbReference type="PANTHER" id="PTHR21561:SF12">
    <property type="entry name" value="INO80 COMPLEX SUBUNIT B"/>
    <property type="match status" value="1"/>
</dbReference>
<evidence type="ECO:0000256" key="1">
    <source>
        <dbReference type="SAM" id="MobiDB-lite"/>
    </source>
</evidence>
<sequence length="174" mass="20705">MEEENDIDNDNDNEEEDDIDEDDDQDDFNDNYGSLNDFDDENSSPDLTKMTERQRQKYFEEQVDPKKTKFLSLSNEIHKKKVLTEEEQQMKRAETARRRKNQNEKRLEEEKQDTLNKLLKKRASKARDLKSLDENNKIETSVKDRRPIITHKALFRWISTKDEFSLTAPEGLGF</sequence>
<feature type="domain" description="INO80 complex subunit B-like conserved region" evidence="2">
    <location>
        <begin position="87"/>
        <end position="172"/>
    </location>
</feature>
<keyword evidence="4" id="KW-1185">Reference proteome</keyword>